<dbReference type="InterPro" id="IPR009003">
    <property type="entry name" value="Peptidase_S1_PA"/>
</dbReference>
<dbReference type="InterPro" id="IPR001316">
    <property type="entry name" value="Pept_S1A_streptogrisin"/>
</dbReference>
<evidence type="ECO:0000256" key="4">
    <source>
        <dbReference type="ARBA" id="ARBA00022825"/>
    </source>
</evidence>
<protein>
    <submittedName>
        <fullName evidence="7">Streptogrisin-B</fullName>
    </submittedName>
</protein>
<keyword evidence="5" id="KW-1015">Disulfide bond</keyword>
<evidence type="ECO:0000256" key="2">
    <source>
        <dbReference type="ARBA" id="ARBA00022670"/>
    </source>
</evidence>
<dbReference type="SUPFAM" id="SSF50494">
    <property type="entry name" value="Trypsin-like serine proteases"/>
    <property type="match status" value="1"/>
</dbReference>
<evidence type="ECO:0000313" key="8">
    <source>
        <dbReference type="Proteomes" id="UP000034034"/>
    </source>
</evidence>
<dbReference type="KEGG" id="sxi:SXIM_50000"/>
<dbReference type="GO" id="GO:0004252">
    <property type="term" value="F:serine-type endopeptidase activity"/>
    <property type="evidence" value="ECO:0007669"/>
    <property type="project" value="InterPro"/>
</dbReference>
<keyword evidence="2" id="KW-0645">Protease</keyword>
<gene>
    <name evidence="7" type="ORF">SXIM_50000</name>
</gene>
<feature type="signal peptide" evidence="6">
    <location>
        <begin position="1"/>
        <end position="27"/>
    </location>
</feature>
<sequence length="221" mass="21321">MRLLRYGSALLALLTAMSLLIATPAVAAGPTVRGGDRVYSSSGGSCAIGFNAHGGGTQRYGLLPGGCGGAVTTWYADSALTVPIGTTAASSFPGGGWALIQYNATVNAPGEISVGGAGYPITGAASPVVGGRVCLATPASGTRCGTVTAVNLTVNVGSGAYSGVFAANLCVESGTAPGTPSFSGSAGVGVLIGSSGNCVTGGTSYHLPVVRALNSFGLSLV</sequence>
<dbReference type="EMBL" id="CP009922">
    <property type="protein sequence ID" value="AKG46384.1"/>
    <property type="molecule type" value="Genomic_DNA"/>
</dbReference>
<keyword evidence="3" id="KW-0378">Hydrolase</keyword>
<proteinExistence type="inferred from homology"/>
<keyword evidence="6" id="KW-0732">Signal</keyword>
<dbReference type="STRING" id="408015.SXIM_50000"/>
<dbReference type="PRINTS" id="PR00861">
    <property type="entry name" value="ALYTICPTASE"/>
</dbReference>
<dbReference type="Proteomes" id="UP000034034">
    <property type="component" value="Chromosome"/>
</dbReference>
<reference evidence="7" key="1">
    <citation type="submission" date="2019-08" db="EMBL/GenBank/DDBJ databases">
        <title>Complete genome sequence of a mangrove-derived Streptomyces xiamenensis.</title>
        <authorList>
            <person name="Xu J."/>
        </authorList>
    </citation>
    <scope>NUCLEOTIDE SEQUENCE</scope>
    <source>
        <strain evidence="7">318</strain>
    </source>
</reference>
<dbReference type="HOGENOM" id="CLU_030648_1_1_11"/>
<dbReference type="RefSeq" id="WP_030731434.1">
    <property type="nucleotide sequence ID" value="NZ_CP009922.3"/>
</dbReference>
<keyword evidence="4" id="KW-0720">Serine protease</keyword>
<evidence type="ECO:0000256" key="6">
    <source>
        <dbReference type="SAM" id="SignalP"/>
    </source>
</evidence>
<comment type="similarity">
    <text evidence="1">Belongs to the peptidase S1 family.</text>
</comment>
<dbReference type="GO" id="GO:0006508">
    <property type="term" value="P:proteolysis"/>
    <property type="evidence" value="ECO:0007669"/>
    <property type="project" value="UniProtKB-KW"/>
</dbReference>
<dbReference type="Gene3D" id="2.40.10.10">
    <property type="entry name" value="Trypsin-like serine proteases"/>
    <property type="match status" value="2"/>
</dbReference>
<evidence type="ECO:0000313" key="7">
    <source>
        <dbReference type="EMBL" id="AKG46384.1"/>
    </source>
</evidence>
<feature type="chain" id="PRO_5002515813" evidence="6">
    <location>
        <begin position="28"/>
        <end position="221"/>
    </location>
</feature>
<dbReference type="PATRIC" id="fig|408015.6.peg.5066"/>
<dbReference type="InterPro" id="IPR043504">
    <property type="entry name" value="Peptidase_S1_PA_chymotrypsin"/>
</dbReference>
<evidence type="ECO:0000256" key="3">
    <source>
        <dbReference type="ARBA" id="ARBA00022801"/>
    </source>
</evidence>
<keyword evidence="8" id="KW-1185">Reference proteome</keyword>
<dbReference type="AlphaFoldDB" id="A0A0F7G121"/>
<dbReference type="CDD" id="cd21112">
    <property type="entry name" value="alphaLP-like"/>
    <property type="match status" value="1"/>
</dbReference>
<organism evidence="7 8">
    <name type="scientific">Streptomyces xiamenensis</name>
    <dbReference type="NCBI Taxonomy" id="408015"/>
    <lineage>
        <taxon>Bacteria</taxon>
        <taxon>Bacillati</taxon>
        <taxon>Actinomycetota</taxon>
        <taxon>Actinomycetes</taxon>
        <taxon>Kitasatosporales</taxon>
        <taxon>Streptomycetaceae</taxon>
        <taxon>Streptomyces</taxon>
    </lineage>
</organism>
<evidence type="ECO:0000256" key="5">
    <source>
        <dbReference type="ARBA" id="ARBA00023157"/>
    </source>
</evidence>
<name>A0A0F7G121_9ACTN</name>
<accession>A0A0F7G121</accession>
<evidence type="ECO:0000256" key="1">
    <source>
        <dbReference type="ARBA" id="ARBA00007664"/>
    </source>
</evidence>